<evidence type="ECO:0000256" key="2">
    <source>
        <dbReference type="SAM" id="Phobius"/>
    </source>
</evidence>
<dbReference type="OrthoDB" id="2013913at2759"/>
<organism evidence="3 4">
    <name type="scientific">Olea europaea subsp. europaea</name>
    <dbReference type="NCBI Taxonomy" id="158383"/>
    <lineage>
        <taxon>Eukaryota</taxon>
        <taxon>Viridiplantae</taxon>
        <taxon>Streptophyta</taxon>
        <taxon>Embryophyta</taxon>
        <taxon>Tracheophyta</taxon>
        <taxon>Spermatophyta</taxon>
        <taxon>Magnoliopsida</taxon>
        <taxon>eudicotyledons</taxon>
        <taxon>Gunneridae</taxon>
        <taxon>Pentapetalae</taxon>
        <taxon>asterids</taxon>
        <taxon>lamiids</taxon>
        <taxon>Lamiales</taxon>
        <taxon>Oleaceae</taxon>
        <taxon>Oleeae</taxon>
        <taxon>Olea</taxon>
    </lineage>
</organism>
<dbReference type="EMBL" id="CACTIH010003613">
    <property type="protein sequence ID" value="CAA2977902.1"/>
    <property type="molecule type" value="Genomic_DNA"/>
</dbReference>
<evidence type="ECO:0000256" key="1">
    <source>
        <dbReference type="SAM" id="MobiDB-lite"/>
    </source>
</evidence>
<sequence length="151" mass="16677">MVFMLQQMQFKRSLASSTTPKFAIMADAAAHPPPTKSSNGFKKMAMSASFAPVWMVFGMVVVATTIGIHTAKQQLCHSPSVQLTKKKRECVPEVEIPDVVTVSGSKFINKSFLRKVAHIQDDKRTLNDHVRPDPFTSSRDNETLKSVGVSK</sequence>
<feature type="transmembrane region" description="Helical" evidence="2">
    <location>
        <begin position="46"/>
        <end position="68"/>
    </location>
</feature>
<dbReference type="AlphaFoldDB" id="A0A8S0RFP2"/>
<keyword evidence="2" id="KW-1133">Transmembrane helix</keyword>
<dbReference type="PANTHER" id="PTHR33919:SF9">
    <property type="entry name" value="RIBOSOME BIOGENESIS NEP1-LIKE PROTEIN"/>
    <property type="match status" value="1"/>
</dbReference>
<name>A0A8S0RFP2_OLEEU</name>
<dbReference type="Gramene" id="OE9A117168T1">
    <property type="protein sequence ID" value="OE9A117168C1"/>
    <property type="gene ID" value="OE9A117168"/>
</dbReference>
<evidence type="ECO:0000313" key="3">
    <source>
        <dbReference type="EMBL" id="CAA2977902.1"/>
    </source>
</evidence>
<proteinExistence type="predicted"/>
<keyword evidence="2" id="KW-0812">Transmembrane</keyword>
<keyword evidence="4" id="KW-1185">Reference proteome</keyword>
<feature type="region of interest" description="Disordered" evidence="1">
    <location>
        <begin position="125"/>
        <end position="151"/>
    </location>
</feature>
<reference evidence="3 4" key="1">
    <citation type="submission" date="2019-12" db="EMBL/GenBank/DDBJ databases">
        <authorList>
            <person name="Alioto T."/>
            <person name="Alioto T."/>
            <person name="Gomez Garrido J."/>
        </authorList>
    </citation>
    <scope>NUCLEOTIDE SEQUENCE [LARGE SCALE GENOMIC DNA]</scope>
</reference>
<evidence type="ECO:0000313" key="4">
    <source>
        <dbReference type="Proteomes" id="UP000594638"/>
    </source>
</evidence>
<comment type="caution">
    <text evidence="3">The sequence shown here is derived from an EMBL/GenBank/DDBJ whole genome shotgun (WGS) entry which is preliminary data.</text>
</comment>
<keyword evidence="2" id="KW-0472">Membrane</keyword>
<dbReference type="Proteomes" id="UP000594638">
    <property type="component" value="Unassembled WGS sequence"/>
</dbReference>
<protein>
    <submittedName>
        <fullName evidence="3">Ribosome biogenesis NEP1</fullName>
    </submittedName>
</protein>
<accession>A0A8S0RFP2</accession>
<gene>
    <name evidence="3" type="ORF">OLEA9_A117168</name>
</gene>
<dbReference type="PANTHER" id="PTHR33919">
    <property type="entry name" value="OS09G0127700 PROTEIN"/>
    <property type="match status" value="1"/>
</dbReference>